<dbReference type="OrthoDB" id="5511455at2759"/>
<evidence type="ECO:0000313" key="1">
    <source>
        <dbReference type="EMBL" id="CAE7389460.1"/>
    </source>
</evidence>
<evidence type="ECO:0000313" key="2">
    <source>
        <dbReference type="Proteomes" id="UP000604046"/>
    </source>
</evidence>
<dbReference type="EMBL" id="CAJNDS010002241">
    <property type="protein sequence ID" value="CAE7389460.1"/>
    <property type="molecule type" value="Genomic_DNA"/>
</dbReference>
<sequence length="126" mass="14544">MAAALPLYQDKFVEIFDDHLRIKSYYFPFGKAKVINIPSVSGAVSFSTDRDLDFSLWDWKVWGMALNNVWWAPDWQRCSLSGNRNLGIVITVEHERFRKGFSVEDATAALKVLEELLPRTEHQRPA</sequence>
<protein>
    <submittedName>
        <fullName evidence="1">Uncharacterized protein</fullName>
    </submittedName>
</protein>
<dbReference type="PANTHER" id="PTHR35373">
    <property type="entry name" value="PROTEIN CBG16894"/>
    <property type="match status" value="1"/>
</dbReference>
<keyword evidence="2" id="KW-1185">Reference proteome</keyword>
<proteinExistence type="predicted"/>
<comment type="caution">
    <text evidence="1">The sequence shown here is derived from an EMBL/GenBank/DDBJ whole genome shotgun (WGS) entry which is preliminary data.</text>
</comment>
<name>A0A812QK80_9DINO</name>
<dbReference type="Proteomes" id="UP000604046">
    <property type="component" value="Unassembled WGS sequence"/>
</dbReference>
<organism evidence="1 2">
    <name type="scientific">Symbiodinium natans</name>
    <dbReference type="NCBI Taxonomy" id="878477"/>
    <lineage>
        <taxon>Eukaryota</taxon>
        <taxon>Sar</taxon>
        <taxon>Alveolata</taxon>
        <taxon>Dinophyceae</taxon>
        <taxon>Suessiales</taxon>
        <taxon>Symbiodiniaceae</taxon>
        <taxon>Symbiodinium</taxon>
    </lineage>
</organism>
<gene>
    <name evidence="1" type="ORF">SNAT2548_LOCUS21232</name>
</gene>
<accession>A0A812QK80</accession>
<dbReference type="AlphaFoldDB" id="A0A812QK80"/>
<reference evidence="1" key="1">
    <citation type="submission" date="2021-02" db="EMBL/GenBank/DDBJ databases">
        <authorList>
            <person name="Dougan E. K."/>
            <person name="Rhodes N."/>
            <person name="Thang M."/>
            <person name="Chan C."/>
        </authorList>
    </citation>
    <scope>NUCLEOTIDE SEQUENCE</scope>
</reference>